<keyword evidence="2" id="KW-0802">TPR repeat</keyword>
<feature type="transmembrane region" description="Helical" evidence="3">
    <location>
        <begin position="235"/>
        <end position="254"/>
    </location>
</feature>
<name>A0A941ATW1_9GAMM</name>
<organism evidence="4 5">
    <name type="scientific">Pseudoxanthomonas helianthi</name>
    <dbReference type="NCBI Taxonomy" id="1453541"/>
    <lineage>
        <taxon>Bacteria</taxon>
        <taxon>Pseudomonadati</taxon>
        <taxon>Pseudomonadota</taxon>
        <taxon>Gammaproteobacteria</taxon>
        <taxon>Lysobacterales</taxon>
        <taxon>Lysobacteraceae</taxon>
        <taxon>Pseudoxanthomonas</taxon>
    </lineage>
</organism>
<proteinExistence type="predicted"/>
<feature type="transmembrane region" description="Helical" evidence="3">
    <location>
        <begin position="309"/>
        <end position="329"/>
    </location>
</feature>
<sequence>MSHPPSPDRITLCALLGLLVCIAAVYAGGLAGGFVFDDYPNIVDNAALHVGWNSDWHAWLAAAFSSPSQELVRPLAMLSFAFNHATFGLDPWWMKLTNVAVHLLNTCLAYALARRLFAVIYAIDTVRCNRIALWVAAIWALNPINLMAILFVVQRMESLSHTFVFLGLCLYMDGRQHLIAQGKGWTRLLTGLVGCTAMGLTVKESAALLPLYALCVEWILFGFRGFDSRRDWRLWIMYLPGLVLPGLLGMAWLLPGLLRGGHYPGRDFGLVERLMTESRVVMDYLHWTLLPDMGQLSLYHDDYPVSRGLLSPPSTAVSLIAITVLLLAAWRSRRRWPLAALGMLWFFCAQLLTATVIPLELVYEHRNYFASFGLCLVLGDVLRHVAGKDSMRRAVWLMALLLLILYGAFTALRAREWSNPLRFSMAEATKHPTSPRATFGLARDLAVLSGYQIDSPYLAPALAALERAMQVDGATPLPATTAIILANRSGSPVDVRWWNNLRERLHTNPPGPQPRGALGSLVDCGLQRHCSLPTQEMDAVFTAALSHGRDPEILNIQGNYALNGLGNPTLAAQLWEEAARLAPRVAEYQITLAKLYAASGQPERARAHIEHLRHLGRLGQNEEAARALERLVEQKSATHPQFDRR</sequence>
<feature type="transmembrane region" description="Helical" evidence="3">
    <location>
        <begin position="365"/>
        <end position="382"/>
    </location>
</feature>
<dbReference type="SUPFAM" id="SSF48452">
    <property type="entry name" value="TPR-like"/>
    <property type="match status" value="1"/>
</dbReference>
<keyword evidence="1" id="KW-0677">Repeat</keyword>
<dbReference type="RefSeq" id="WP_210536397.1">
    <property type="nucleotide sequence ID" value="NZ_JAGKTC010000002.1"/>
</dbReference>
<feature type="transmembrane region" description="Helical" evidence="3">
    <location>
        <begin position="336"/>
        <end position="359"/>
    </location>
</feature>
<evidence type="ECO:0000256" key="1">
    <source>
        <dbReference type="ARBA" id="ARBA00022737"/>
    </source>
</evidence>
<feature type="transmembrane region" description="Helical" evidence="3">
    <location>
        <begin position="92"/>
        <end position="111"/>
    </location>
</feature>
<dbReference type="PANTHER" id="PTHR44227">
    <property type="match status" value="1"/>
</dbReference>
<feature type="transmembrane region" description="Helical" evidence="3">
    <location>
        <begin position="207"/>
        <end position="223"/>
    </location>
</feature>
<evidence type="ECO:0000256" key="2">
    <source>
        <dbReference type="ARBA" id="ARBA00022803"/>
    </source>
</evidence>
<gene>
    <name evidence="4" type="ORF">J5837_08790</name>
</gene>
<keyword evidence="5" id="KW-1185">Reference proteome</keyword>
<dbReference type="PANTHER" id="PTHR44227:SF3">
    <property type="entry name" value="PROTEIN O-MANNOSYL-TRANSFERASE TMTC4"/>
    <property type="match status" value="1"/>
</dbReference>
<comment type="caution">
    <text evidence="4">The sequence shown here is derived from an EMBL/GenBank/DDBJ whole genome shotgun (WGS) entry which is preliminary data.</text>
</comment>
<evidence type="ECO:0000256" key="3">
    <source>
        <dbReference type="SAM" id="Phobius"/>
    </source>
</evidence>
<dbReference type="InterPro" id="IPR052346">
    <property type="entry name" value="O-mannosyl-transferase_TMTC"/>
</dbReference>
<dbReference type="Proteomes" id="UP000673447">
    <property type="component" value="Unassembled WGS sequence"/>
</dbReference>
<evidence type="ECO:0008006" key="6">
    <source>
        <dbReference type="Google" id="ProtNLM"/>
    </source>
</evidence>
<reference evidence="4" key="2">
    <citation type="submission" date="2021-03" db="EMBL/GenBank/DDBJ databases">
        <authorList>
            <person name="Cao W."/>
        </authorList>
    </citation>
    <scope>NUCLEOTIDE SEQUENCE</scope>
    <source>
        <strain evidence="4">110414</strain>
    </source>
</reference>
<evidence type="ECO:0000313" key="4">
    <source>
        <dbReference type="EMBL" id="MBP3984524.1"/>
    </source>
</evidence>
<reference evidence="4" key="1">
    <citation type="journal article" date="2016" name="Int. J. Syst. Evol. Microbiol.">
        <title>Pseudoxanthomonas helianthi sp. nov., isolated from roots of Jerusalem artichoke (Helianthus tuberosus).</title>
        <authorList>
            <person name="Kittiwongwattana C."/>
            <person name="Thawai C."/>
        </authorList>
    </citation>
    <scope>NUCLEOTIDE SEQUENCE</scope>
    <source>
        <strain evidence="4">110414</strain>
    </source>
</reference>
<dbReference type="AlphaFoldDB" id="A0A941ATW1"/>
<keyword evidence="3" id="KW-0812">Transmembrane</keyword>
<feature type="transmembrane region" description="Helical" evidence="3">
    <location>
        <begin position="131"/>
        <end position="152"/>
    </location>
</feature>
<dbReference type="InterPro" id="IPR011990">
    <property type="entry name" value="TPR-like_helical_dom_sf"/>
</dbReference>
<keyword evidence="3" id="KW-0472">Membrane</keyword>
<evidence type="ECO:0000313" key="5">
    <source>
        <dbReference type="Proteomes" id="UP000673447"/>
    </source>
</evidence>
<dbReference type="EMBL" id="JAGKTC010000002">
    <property type="protein sequence ID" value="MBP3984524.1"/>
    <property type="molecule type" value="Genomic_DNA"/>
</dbReference>
<accession>A0A941ATW1</accession>
<protein>
    <recommendedName>
        <fullName evidence="6">Tetratricopeptide repeat protein</fullName>
    </recommendedName>
</protein>
<keyword evidence="3" id="KW-1133">Transmembrane helix</keyword>
<feature type="transmembrane region" description="Helical" evidence="3">
    <location>
        <begin position="394"/>
        <end position="412"/>
    </location>
</feature>
<dbReference type="Gene3D" id="1.25.40.10">
    <property type="entry name" value="Tetratricopeptide repeat domain"/>
    <property type="match status" value="1"/>
</dbReference>